<keyword evidence="3" id="KW-1185">Reference proteome</keyword>
<reference evidence="2 3" key="1">
    <citation type="submission" date="2013-07" db="EMBL/GenBank/DDBJ databases">
        <title>The Genome Sequence of Cryptococcus heveanensis BCC8398.</title>
        <authorList>
            <consortium name="The Broad Institute Genome Sequencing Platform"/>
            <person name="Cuomo C."/>
            <person name="Litvintseva A."/>
            <person name="Chen Y."/>
            <person name="Heitman J."/>
            <person name="Sun S."/>
            <person name="Springer D."/>
            <person name="Dromer F."/>
            <person name="Young S.K."/>
            <person name="Zeng Q."/>
            <person name="Gargeya S."/>
            <person name="Fitzgerald M."/>
            <person name="Abouelleil A."/>
            <person name="Alvarado L."/>
            <person name="Berlin A.M."/>
            <person name="Chapman S.B."/>
            <person name="Dewar J."/>
            <person name="Goldberg J."/>
            <person name="Griggs A."/>
            <person name="Gujja S."/>
            <person name="Hansen M."/>
            <person name="Howarth C."/>
            <person name="Imamovic A."/>
            <person name="Larimer J."/>
            <person name="McCowan C."/>
            <person name="Murphy C."/>
            <person name="Pearson M."/>
            <person name="Priest M."/>
            <person name="Roberts A."/>
            <person name="Saif S."/>
            <person name="Shea T."/>
            <person name="Sykes S."/>
            <person name="Wortman J."/>
            <person name="Nusbaum C."/>
            <person name="Birren B."/>
        </authorList>
    </citation>
    <scope>NUCLEOTIDE SEQUENCE [LARGE SCALE GENOMIC DNA]</scope>
    <source>
        <strain evidence="2 3">BCC8398</strain>
    </source>
</reference>
<dbReference type="OrthoDB" id="9999611at2759"/>
<dbReference type="AlphaFoldDB" id="A0A1B9GL80"/>
<protein>
    <recommendedName>
        <fullName evidence="4">CsbD-like domain-containing protein</fullName>
    </recommendedName>
</protein>
<evidence type="ECO:0000256" key="1">
    <source>
        <dbReference type="SAM" id="MobiDB-lite"/>
    </source>
</evidence>
<proteinExistence type="predicted"/>
<evidence type="ECO:0000313" key="3">
    <source>
        <dbReference type="Proteomes" id="UP000092666"/>
    </source>
</evidence>
<gene>
    <name evidence="2" type="ORF">I316_06442</name>
</gene>
<evidence type="ECO:0008006" key="4">
    <source>
        <dbReference type="Google" id="ProtNLM"/>
    </source>
</evidence>
<name>A0A1B9GL80_9TREE</name>
<sequence length="127" mass="13546">MSNSNEPSKTNGQINSLVGSAKVLVGNTIETAYQAVGGSSEPSSWTTAGQKQHDEGEAEITAAKAQGYVEGVGDRLEGKKDSIIGAVTGDKAQQAQGNLQHDKGEAQMDVNKREFYAVFPSYLERKR</sequence>
<dbReference type="PANTHER" id="PTHR40460">
    <property type="entry name" value="CHROMOSOME 1, WHOLE GENOME SHOTGUN SEQUENCE"/>
    <property type="match status" value="1"/>
</dbReference>
<dbReference type="Proteomes" id="UP000092666">
    <property type="component" value="Unassembled WGS sequence"/>
</dbReference>
<reference evidence="3" key="2">
    <citation type="submission" date="2013-12" db="EMBL/GenBank/DDBJ databases">
        <title>Evolution of pathogenesis and genome organization in the Tremellales.</title>
        <authorList>
            <person name="Cuomo C."/>
            <person name="Litvintseva A."/>
            <person name="Heitman J."/>
            <person name="Chen Y."/>
            <person name="Sun S."/>
            <person name="Springer D."/>
            <person name="Dromer F."/>
            <person name="Young S."/>
            <person name="Zeng Q."/>
            <person name="Chapman S."/>
            <person name="Gujja S."/>
            <person name="Saif S."/>
            <person name="Birren B."/>
        </authorList>
    </citation>
    <scope>NUCLEOTIDE SEQUENCE [LARGE SCALE GENOMIC DNA]</scope>
    <source>
        <strain evidence="3">BCC8398</strain>
    </source>
</reference>
<dbReference type="EMBL" id="KI669512">
    <property type="protein sequence ID" value="OCF31844.1"/>
    <property type="molecule type" value="Genomic_DNA"/>
</dbReference>
<feature type="region of interest" description="Disordered" evidence="1">
    <location>
        <begin position="35"/>
        <end position="56"/>
    </location>
</feature>
<dbReference type="STRING" id="1296120.A0A1B9GL80"/>
<organism evidence="2 3">
    <name type="scientific">Kwoniella heveanensis BCC8398</name>
    <dbReference type="NCBI Taxonomy" id="1296120"/>
    <lineage>
        <taxon>Eukaryota</taxon>
        <taxon>Fungi</taxon>
        <taxon>Dikarya</taxon>
        <taxon>Basidiomycota</taxon>
        <taxon>Agaricomycotina</taxon>
        <taxon>Tremellomycetes</taxon>
        <taxon>Tremellales</taxon>
        <taxon>Cryptococcaceae</taxon>
        <taxon>Kwoniella</taxon>
    </lineage>
</organism>
<feature type="compositionally biased region" description="Polar residues" evidence="1">
    <location>
        <begin position="40"/>
        <end position="50"/>
    </location>
</feature>
<evidence type="ECO:0000313" key="2">
    <source>
        <dbReference type="EMBL" id="OCF31844.1"/>
    </source>
</evidence>
<dbReference type="PANTHER" id="PTHR40460:SF1">
    <property type="entry name" value="CSBD-LIKE DOMAIN-CONTAINING PROTEIN"/>
    <property type="match status" value="1"/>
</dbReference>
<accession>A0A1B9GL80</accession>